<dbReference type="Proteomes" id="UP000215301">
    <property type="component" value="Unassembled WGS sequence"/>
</dbReference>
<dbReference type="GO" id="GO:0009401">
    <property type="term" value="P:phosphoenolpyruvate-dependent sugar phosphotransferase system"/>
    <property type="evidence" value="ECO:0007669"/>
    <property type="project" value="UniProtKB-KW"/>
</dbReference>
<evidence type="ECO:0000256" key="3">
    <source>
        <dbReference type="ARBA" id="ARBA00022597"/>
    </source>
</evidence>
<keyword evidence="2" id="KW-0597">Phosphoprotein</keyword>
<dbReference type="PANTHER" id="PTHR34581">
    <property type="entry name" value="PTS SYSTEM N,N'-DIACETYLCHITOBIOSE-SPECIFIC EIIB COMPONENT"/>
    <property type="match status" value="1"/>
</dbReference>
<dbReference type="PROSITE" id="PS51100">
    <property type="entry name" value="PTS_EIIB_TYPE_3"/>
    <property type="match status" value="1"/>
</dbReference>
<dbReference type="InterPro" id="IPR013012">
    <property type="entry name" value="PTS_EIIB_3"/>
</dbReference>
<feature type="modified residue" description="Phosphocysteine; by EIIA" evidence="7">
    <location>
        <position position="7"/>
    </location>
</feature>
<dbReference type="InterPro" id="IPR051819">
    <property type="entry name" value="PTS_sugar-specific_EIIB"/>
</dbReference>
<name>A0A231VC30_THETR</name>
<feature type="domain" description="PTS EIIB type-3" evidence="8">
    <location>
        <begin position="1"/>
        <end position="102"/>
    </location>
</feature>
<accession>A0A231VC30</accession>
<keyword evidence="1" id="KW-0813">Transport</keyword>
<proteinExistence type="predicted"/>
<keyword evidence="4" id="KW-0808">Transferase</keyword>
<evidence type="ECO:0000313" key="9">
    <source>
        <dbReference type="EMBL" id="OXT05737.1"/>
    </source>
</evidence>
<evidence type="ECO:0000256" key="5">
    <source>
        <dbReference type="ARBA" id="ARBA00022683"/>
    </source>
</evidence>
<dbReference type="GO" id="GO:0008982">
    <property type="term" value="F:protein-N(PI)-phosphohistidine-sugar phosphotransferase activity"/>
    <property type="evidence" value="ECO:0007669"/>
    <property type="project" value="InterPro"/>
</dbReference>
<evidence type="ECO:0000256" key="4">
    <source>
        <dbReference type="ARBA" id="ARBA00022679"/>
    </source>
</evidence>
<evidence type="ECO:0000256" key="1">
    <source>
        <dbReference type="ARBA" id="ARBA00022448"/>
    </source>
</evidence>
<comment type="caution">
    <text evidence="9">The sequence shown here is derived from an EMBL/GenBank/DDBJ whole genome shotgun (WGS) entry which is preliminary data.</text>
</comment>
<evidence type="ECO:0000256" key="2">
    <source>
        <dbReference type="ARBA" id="ARBA00022553"/>
    </source>
</evidence>
<dbReference type="SUPFAM" id="SSF52794">
    <property type="entry name" value="PTS system IIB component-like"/>
    <property type="match status" value="1"/>
</dbReference>
<dbReference type="GO" id="GO:0016301">
    <property type="term" value="F:kinase activity"/>
    <property type="evidence" value="ECO:0007669"/>
    <property type="project" value="UniProtKB-KW"/>
</dbReference>
<dbReference type="PANTHER" id="PTHR34581:SF2">
    <property type="entry name" value="PTS SYSTEM N,N'-DIACETYLCHITOBIOSE-SPECIFIC EIIB COMPONENT"/>
    <property type="match status" value="1"/>
</dbReference>
<evidence type="ECO:0000259" key="8">
    <source>
        <dbReference type="PROSITE" id="PS51100"/>
    </source>
</evidence>
<dbReference type="Gene3D" id="3.40.50.2300">
    <property type="match status" value="1"/>
</dbReference>
<dbReference type="RefSeq" id="WP_094046611.1">
    <property type="nucleotide sequence ID" value="NZ_NKHD01000055.1"/>
</dbReference>
<evidence type="ECO:0000313" key="10">
    <source>
        <dbReference type="Proteomes" id="UP000215301"/>
    </source>
</evidence>
<dbReference type="CDD" id="cd05564">
    <property type="entry name" value="PTS_IIB_chitobiose_lichenan"/>
    <property type="match status" value="1"/>
</dbReference>
<keyword evidence="6" id="KW-0418">Kinase</keyword>
<dbReference type="InterPro" id="IPR003501">
    <property type="entry name" value="PTS_EIIB_2/3"/>
</dbReference>
<dbReference type="EMBL" id="NKHD01000055">
    <property type="protein sequence ID" value="OXT05737.1"/>
    <property type="molecule type" value="Genomic_DNA"/>
</dbReference>
<reference evidence="9 10" key="1">
    <citation type="submission" date="2017-06" db="EMBL/GenBank/DDBJ databases">
        <title>Isolation and characterization of a thermophilic and butanogenic Thermoanaerobacterium thermosaccharolyticum M5 capable of efficient degradation of hemicellulose.</title>
        <authorList>
            <person name="Xin F."/>
            <person name="Jiang Y."/>
        </authorList>
    </citation>
    <scope>NUCLEOTIDE SEQUENCE [LARGE SCALE GENOMIC DNA]</scope>
    <source>
        <strain evidence="9 10">M5</strain>
    </source>
</reference>
<keyword evidence="3 9" id="KW-0762">Sugar transport</keyword>
<sequence>MNILLVCSAGMSTSLLVNNMKKFAEPGTKINAVAFSELESVIDDYDVILVGPQLRFKLNNVKKLAESKNKPVDVIEPVAYGRMDGKKVYEFAKKIYNDNNGGK</sequence>
<dbReference type="InterPro" id="IPR036095">
    <property type="entry name" value="PTS_EIIB-like_sf"/>
</dbReference>
<protein>
    <submittedName>
        <fullName evidence="9">PTS sugar transporter subunit IIB</fullName>
    </submittedName>
</protein>
<evidence type="ECO:0000256" key="6">
    <source>
        <dbReference type="ARBA" id="ARBA00022777"/>
    </source>
</evidence>
<evidence type="ECO:0000256" key="7">
    <source>
        <dbReference type="PROSITE-ProRule" id="PRU00423"/>
    </source>
</evidence>
<gene>
    <name evidence="9" type="ORF">CE561_12660</name>
</gene>
<keyword evidence="5" id="KW-0598">Phosphotransferase system</keyword>
<dbReference type="AlphaFoldDB" id="A0A231VC30"/>
<dbReference type="Pfam" id="PF02302">
    <property type="entry name" value="PTS_IIB"/>
    <property type="match status" value="1"/>
</dbReference>
<organism evidence="9 10">
    <name type="scientific">Thermoanaerobacterium thermosaccharolyticum</name>
    <name type="common">Clostridium thermosaccharolyticum</name>
    <dbReference type="NCBI Taxonomy" id="1517"/>
    <lineage>
        <taxon>Bacteria</taxon>
        <taxon>Bacillati</taxon>
        <taxon>Bacillota</taxon>
        <taxon>Clostridia</taxon>
        <taxon>Thermoanaerobacterales</taxon>
        <taxon>Thermoanaerobacteraceae</taxon>
        <taxon>Thermoanaerobacterium</taxon>
    </lineage>
</organism>